<keyword evidence="2" id="KW-1133">Transmembrane helix</keyword>
<keyword evidence="2" id="KW-0812">Transmembrane</keyword>
<comment type="caution">
    <text evidence="3">The sequence shown here is derived from an EMBL/GenBank/DDBJ whole genome shotgun (WGS) entry which is preliminary data.</text>
</comment>
<dbReference type="InterPro" id="IPR046291">
    <property type="entry name" value="DUF6328"/>
</dbReference>
<sequence>MASRGEIPAAPAVDAGPDGRAETPSERADRNWDDVLQELRVLQTGTQILTGFLLAVAFQPAFDDLTDPQRAFYLVLLVLAALSAIIALAPVAMHRSLFRRLAKPDVVLFGHRALIGALATVGILLIGVVAFVFDVVLGFDPAWIAAASLGAAVVILWLVVPGYLRRHHSRKVDRS</sequence>
<feature type="transmembrane region" description="Helical" evidence="2">
    <location>
        <begin position="71"/>
        <end position="92"/>
    </location>
</feature>
<evidence type="ECO:0000256" key="1">
    <source>
        <dbReference type="SAM" id="MobiDB-lite"/>
    </source>
</evidence>
<organism evidence="3 4">
    <name type="scientific">Microbacterium schleiferi</name>
    <dbReference type="NCBI Taxonomy" id="69362"/>
    <lineage>
        <taxon>Bacteria</taxon>
        <taxon>Bacillati</taxon>
        <taxon>Actinomycetota</taxon>
        <taxon>Actinomycetes</taxon>
        <taxon>Micrococcales</taxon>
        <taxon>Microbacteriaceae</taxon>
        <taxon>Microbacterium</taxon>
    </lineage>
</organism>
<dbReference type="EMBL" id="JAZHOV010000004">
    <property type="protein sequence ID" value="MEF2255057.1"/>
    <property type="molecule type" value="Genomic_DNA"/>
</dbReference>
<name>A0ABU7V8F7_9MICO</name>
<keyword evidence="4" id="KW-1185">Reference proteome</keyword>
<evidence type="ECO:0000256" key="2">
    <source>
        <dbReference type="SAM" id="Phobius"/>
    </source>
</evidence>
<dbReference type="Proteomes" id="UP001351900">
    <property type="component" value="Unassembled WGS sequence"/>
</dbReference>
<accession>A0ABU7V8F7</accession>
<evidence type="ECO:0000313" key="4">
    <source>
        <dbReference type="Proteomes" id="UP001351900"/>
    </source>
</evidence>
<protein>
    <submittedName>
        <fullName evidence="3">DUF6328 family protein</fullName>
    </submittedName>
</protein>
<feature type="region of interest" description="Disordered" evidence="1">
    <location>
        <begin position="1"/>
        <end position="28"/>
    </location>
</feature>
<feature type="transmembrane region" description="Helical" evidence="2">
    <location>
        <begin position="113"/>
        <end position="136"/>
    </location>
</feature>
<gene>
    <name evidence="3" type="ORF">V2V91_07890</name>
</gene>
<proteinExistence type="predicted"/>
<dbReference type="Pfam" id="PF19853">
    <property type="entry name" value="DUF6328"/>
    <property type="match status" value="1"/>
</dbReference>
<evidence type="ECO:0000313" key="3">
    <source>
        <dbReference type="EMBL" id="MEF2255057.1"/>
    </source>
</evidence>
<feature type="compositionally biased region" description="Basic and acidic residues" evidence="1">
    <location>
        <begin position="17"/>
        <end position="28"/>
    </location>
</feature>
<reference evidence="3 4" key="1">
    <citation type="submission" date="2024-01" db="EMBL/GenBank/DDBJ databases">
        <title>the genome sequence of strain Microbacterium schleiferi NBRC 15075.</title>
        <authorList>
            <person name="Ding Y."/>
            <person name="Zhang G."/>
        </authorList>
    </citation>
    <scope>NUCLEOTIDE SEQUENCE [LARGE SCALE GENOMIC DNA]</scope>
    <source>
        <strain evidence="3 4">NBRC 15075</strain>
    </source>
</reference>
<keyword evidence="2" id="KW-0472">Membrane</keyword>
<feature type="transmembrane region" description="Helical" evidence="2">
    <location>
        <begin position="142"/>
        <end position="164"/>
    </location>
</feature>